<reference evidence="9 10" key="1">
    <citation type="submission" date="2019-12" db="EMBL/GenBank/DDBJ databases">
        <title>A genome sequence resource for the geographically widespread anthracnose pathogen Colletotrichum asianum.</title>
        <authorList>
            <person name="Meng Y."/>
        </authorList>
    </citation>
    <scope>NUCLEOTIDE SEQUENCE [LARGE SCALE GENOMIC DNA]</scope>
    <source>
        <strain evidence="9 10">ICMP 18580</strain>
    </source>
</reference>
<evidence type="ECO:0000313" key="10">
    <source>
        <dbReference type="Proteomes" id="UP000434172"/>
    </source>
</evidence>
<keyword evidence="3" id="KW-0813">Transport</keyword>
<evidence type="ECO:0000313" key="9">
    <source>
        <dbReference type="EMBL" id="KAF0318512.1"/>
    </source>
</evidence>
<dbReference type="PANTHER" id="PTHR48020">
    <property type="entry name" value="PROTON MYO-INOSITOL COTRANSPORTER"/>
    <property type="match status" value="1"/>
</dbReference>
<gene>
    <name evidence="9" type="ORF">GQ607_014305</name>
</gene>
<dbReference type="InterPro" id="IPR036259">
    <property type="entry name" value="MFS_trans_sf"/>
</dbReference>
<feature type="transmembrane region" description="Helical" evidence="7">
    <location>
        <begin position="293"/>
        <end position="316"/>
    </location>
</feature>
<evidence type="ECO:0000256" key="4">
    <source>
        <dbReference type="ARBA" id="ARBA00022692"/>
    </source>
</evidence>
<evidence type="ECO:0000256" key="6">
    <source>
        <dbReference type="ARBA" id="ARBA00023136"/>
    </source>
</evidence>
<keyword evidence="4 7" id="KW-0812">Transmembrane</keyword>
<dbReference type="AlphaFoldDB" id="A0A8H3W5D0"/>
<sequence length="679" mass="75630">MADRVSYTPSIAERLRAQVRRRQVNLDALIEGPLVHMDDGDLEKDVHEFSRNLPDVVPGDLLRAARIAREIRAYTDESLQGVLPEPLTDEESKALRAEREKTFSQGGMKIIIITVALAALLQGHVQASINAGSVFASLLRVSNDDDLQNGKVWKLGAMNAAPYLAAALVGAPLSLPLNYWMGRRGAIAFAASFIFASSLASAFVHTWDQLLGVRIINGIGMGVKAVSTPILASETAVDHWRGSSVLMWQLWVAFGIMMGSVFNLVLVAATGALSFDVSMKYPEGSNEASRGWLALRLILAAPMVPAVFTLIALAYCMESPRFYMQKNTPNYRPMRAYEILSSVRNTKFQALRDIYLIHKNNELEEESDDMRKPGIYHDSQYNDRKRGLTFASHMSFAFSDAYRQYSHLLTTPRLRNAVLSTCTVALAQQLCGINVFAFYSNDFFIQGHRTLQNALLYSFGFGAVNFVFGLLAIRSIDNFGRRRWLLVTLPLMFLLLGAAALSFNIENSNVRIGIVALFIFLFAAVYSPGLGPIPFTLASESFPMSQRESGCSVAISVNLFFAGILTIVFPSINETLKSAGTLSLFAGLNVVAFVLVFLIVEETKQISLEELSQIYAVPKWKFMQYQVKHNLPYLVKRYIMRTWKDGEPPTFYTTVVEPYHVRELRERPGDLSSDDQGSR</sequence>
<name>A0A8H3W5D0_9PEZI</name>
<dbReference type="InterPro" id="IPR020846">
    <property type="entry name" value="MFS_dom"/>
</dbReference>
<dbReference type="Proteomes" id="UP000434172">
    <property type="component" value="Unassembled WGS sequence"/>
</dbReference>
<comment type="caution">
    <text evidence="9">The sequence shown here is derived from an EMBL/GenBank/DDBJ whole genome shotgun (WGS) entry which is preliminary data.</text>
</comment>
<dbReference type="PROSITE" id="PS00217">
    <property type="entry name" value="SUGAR_TRANSPORT_2"/>
    <property type="match status" value="1"/>
</dbReference>
<evidence type="ECO:0000256" key="5">
    <source>
        <dbReference type="ARBA" id="ARBA00022989"/>
    </source>
</evidence>
<keyword evidence="6 7" id="KW-0472">Membrane</keyword>
<dbReference type="SUPFAM" id="SSF103473">
    <property type="entry name" value="MFS general substrate transporter"/>
    <property type="match status" value="1"/>
</dbReference>
<dbReference type="Gene3D" id="1.20.1250.20">
    <property type="entry name" value="MFS general substrate transporter like domains"/>
    <property type="match status" value="1"/>
</dbReference>
<dbReference type="InterPro" id="IPR005829">
    <property type="entry name" value="Sugar_transporter_CS"/>
</dbReference>
<evidence type="ECO:0000256" key="2">
    <source>
        <dbReference type="ARBA" id="ARBA00010992"/>
    </source>
</evidence>
<accession>A0A8H3W5D0</accession>
<feature type="transmembrane region" description="Helical" evidence="7">
    <location>
        <begin position="245"/>
        <end position="273"/>
    </location>
</feature>
<evidence type="ECO:0000256" key="1">
    <source>
        <dbReference type="ARBA" id="ARBA00004141"/>
    </source>
</evidence>
<keyword evidence="5 7" id="KW-1133">Transmembrane helix</keyword>
<feature type="transmembrane region" description="Helical" evidence="7">
    <location>
        <begin position="160"/>
        <end position="179"/>
    </location>
</feature>
<feature type="transmembrane region" description="Helical" evidence="7">
    <location>
        <begin position="551"/>
        <end position="572"/>
    </location>
</feature>
<dbReference type="InterPro" id="IPR050814">
    <property type="entry name" value="Myo-inositol_Transporter"/>
</dbReference>
<dbReference type="InterPro" id="IPR003663">
    <property type="entry name" value="Sugar/inositol_transpt"/>
</dbReference>
<proteinExistence type="inferred from homology"/>
<feature type="transmembrane region" description="Helical" evidence="7">
    <location>
        <begin position="485"/>
        <end position="505"/>
    </location>
</feature>
<comment type="similarity">
    <text evidence="2">Belongs to the major facilitator superfamily. Sugar transporter (TC 2.A.1.1) family.</text>
</comment>
<feature type="transmembrane region" description="Helical" evidence="7">
    <location>
        <begin position="186"/>
        <end position="205"/>
    </location>
</feature>
<evidence type="ECO:0000256" key="7">
    <source>
        <dbReference type="SAM" id="Phobius"/>
    </source>
</evidence>
<feature type="transmembrane region" description="Helical" evidence="7">
    <location>
        <begin position="511"/>
        <end position="530"/>
    </location>
</feature>
<organism evidence="9 10">
    <name type="scientific">Colletotrichum asianum</name>
    <dbReference type="NCBI Taxonomy" id="702518"/>
    <lineage>
        <taxon>Eukaryota</taxon>
        <taxon>Fungi</taxon>
        <taxon>Dikarya</taxon>
        <taxon>Ascomycota</taxon>
        <taxon>Pezizomycotina</taxon>
        <taxon>Sordariomycetes</taxon>
        <taxon>Hypocreomycetidae</taxon>
        <taxon>Glomerellales</taxon>
        <taxon>Glomerellaceae</taxon>
        <taxon>Colletotrichum</taxon>
        <taxon>Colletotrichum gloeosporioides species complex</taxon>
    </lineage>
</organism>
<dbReference type="GO" id="GO:0015791">
    <property type="term" value="P:polyol transmembrane transport"/>
    <property type="evidence" value="ECO:0007669"/>
    <property type="project" value="UniProtKB-ARBA"/>
</dbReference>
<dbReference type="GO" id="GO:0015798">
    <property type="term" value="P:myo-inositol transport"/>
    <property type="evidence" value="ECO:0007669"/>
    <property type="project" value="UniProtKB-ARBA"/>
</dbReference>
<dbReference type="EMBL" id="WOWK01000109">
    <property type="protein sequence ID" value="KAF0318512.1"/>
    <property type="molecule type" value="Genomic_DNA"/>
</dbReference>
<dbReference type="PROSITE" id="PS50850">
    <property type="entry name" value="MFS"/>
    <property type="match status" value="1"/>
</dbReference>
<feature type="domain" description="Major facilitator superfamily (MFS) profile" evidence="8">
    <location>
        <begin position="111"/>
        <end position="604"/>
    </location>
</feature>
<dbReference type="PROSITE" id="PS00216">
    <property type="entry name" value="SUGAR_TRANSPORT_1"/>
    <property type="match status" value="1"/>
</dbReference>
<dbReference type="Pfam" id="PF00083">
    <property type="entry name" value="Sugar_tr"/>
    <property type="match status" value="1"/>
</dbReference>
<dbReference type="PANTHER" id="PTHR48020:SF40">
    <property type="entry name" value="MAJOR FACILITATOR SUPERFAMILY (MFS) PROFILE DOMAIN-CONTAINING PROTEIN"/>
    <property type="match status" value="1"/>
</dbReference>
<feature type="transmembrane region" description="Helical" evidence="7">
    <location>
        <begin position="417"/>
        <end position="439"/>
    </location>
</feature>
<feature type="transmembrane region" description="Helical" evidence="7">
    <location>
        <begin position="211"/>
        <end position="233"/>
    </location>
</feature>
<dbReference type="GO" id="GO:0022857">
    <property type="term" value="F:transmembrane transporter activity"/>
    <property type="evidence" value="ECO:0007669"/>
    <property type="project" value="InterPro"/>
</dbReference>
<dbReference type="OrthoDB" id="6339427at2759"/>
<evidence type="ECO:0000259" key="8">
    <source>
        <dbReference type="PROSITE" id="PS50850"/>
    </source>
</evidence>
<feature type="transmembrane region" description="Helical" evidence="7">
    <location>
        <begin position="578"/>
        <end position="600"/>
    </location>
</feature>
<evidence type="ECO:0000256" key="3">
    <source>
        <dbReference type="ARBA" id="ARBA00022448"/>
    </source>
</evidence>
<feature type="transmembrane region" description="Helical" evidence="7">
    <location>
        <begin position="106"/>
        <end position="125"/>
    </location>
</feature>
<keyword evidence="10" id="KW-1185">Reference proteome</keyword>
<dbReference type="GO" id="GO:0016020">
    <property type="term" value="C:membrane"/>
    <property type="evidence" value="ECO:0007669"/>
    <property type="project" value="UniProtKB-SubCell"/>
</dbReference>
<dbReference type="InterPro" id="IPR005828">
    <property type="entry name" value="MFS_sugar_transport-like"/>
</dbReference>
<protein>
    <submittedName>
        <fullName evidence="9">MFS monosaccharide transporter</fullName>
    </submittedName>
</protein>
<feature type="transmembrane region" description="Helical" evidence="7">
    <location>
        <begin position="454"/>
        <end position="473"/>
    </location>
</feature>
<comment type="subcellular location">
    <subcellularLocation>
        <location evidence="1">Membrane</location>
        <topology evidence="1">Multi-pass membrane protein</topology>
    </subcellularLocation>
</comment>
<dbReference type="PRINTS" id="PR00171">
    <property type="entry name" value="SUGRTRNSPORT"/>
</dbReference>